<dbReference type="EMBL" id="AP021906">
    <property type="protein sequence ID" value="BBP92662.1"/>
    <property type="molecule type" value="Genomic_DNA"/>
</dbReference>
<evidence type="ECO:0000313" key="2">
    <source>
        <dbReference type="Proteomes" id="UP000464658"/>
    </source>
</evidence>
<accession>A0A5S9MJ38</accession>
<proteinExistence type="predicted"/>
<protein>
    <submittedName>
        <fullName evidence="1">Uncharacterized protein</fullName>
    </submittedName>
</protein>
<dbReference type="AlphaFoldDB" id="A0A5S9MJ38"/>
<name>A0A5S9MJ38_BACIA</name>
<evidence type="ECO:0000313" key="1">
    <source>
        <dbReference type="EMBL" id="BBP92662.1"/>
    </source>
</evidence>
<reference evidence="1 2" key="1">
    <citation type="submission" date="2019-12" db="EMBL/GenBank/DDBJ databases">
        <title>Full genome sequence of a Bacillus safensis strain isolated from commercially available natto in Indonesia.</title>
        <authorList>
            <person name="Yoshida M."/>
            <person name="Uomi M."/>
            <person name="Waturangi D."/>
            <person name="Ekaputri J.J."/>
            <person name="Setiamarga D.H.E."/>
        </authorList>
    </citation>
    <scope>NUCLEOTIDE SEQUENCE [LARGE SCALE GENOMIC DNA]</scope>
    <source>
        <strain evidence="1 2">IDN1</strain>
    </source>
</reference>
<gene>
    <name evidence="1" type="ORF">BsIDN1_62800</name>
</gene>
<dbReference type="Proteomes" id="UP000464658">
    <property type="component" value="Chromosome"/>
</dbReference>
<sequence>MNISNGKISLKGIKTYNTVRVVPEKYSTKNVLQIAGKPYLGSVNFAIESGISGRLSKIFHLKTI</sequence>
<organism evidence="1 2">
    <name type="scientific">Bacillus safensis</name>
    <dbReference type="NCBI Taxonomy" id="561879"/>
    <lineage>
        <taxon>Bacteria</taxon>
        <taxon>Bacillati</taxon>
        <taxon>Bacillota</taxon>
        <taxon>Bacilli</taxon>
        <taxon>Bacillales</taxon>
        <taxon>Bacillaceae</taxon>
        <taxon>Bacillus</taxon>
    </lineage>
</organism>